<dbReference type="PANTHER" id="PTHR43134:SF3">
    <property type="entry name" value="FLAGELLAR BIOSYNTHESIS PROTEIN FLHF"/>
    <property type="match status" value="1"/>
</dbReference>
<dbReference type="AlphaFoldDB" id="A0A1H2DSH3"/>
<dbReference type="GO" id="GO:0003924">
    <property type="term" value="F:GTPase activity"/>
    <property type="evidence" value="ECO:0007669"/>
    <property type="project" value="InterPro"/>
</dbReference>
<feature type="domain" description="SRP54-type proteins GTP-binding" evidence="15">
    <location>
        <begin position="168"/>
        <end position="359"/>
    </location>
</feature>
<dbReference type="CDD" id="cd17873">
    <property type="entry name" value="FlhF"/>
    <property type="match status" value="1"/>
</dbReference>
<dbReference type="SMART" id="SM00962">
    <property type="entry name" value="SRP54"/>
    <property type="match status" value="1"/>
</dbReference>
<comment type="function">
    <text evidence="12">Necessary for flagellar biosynthesis. May be involved in translocation of the flagellum.</text>
</comment>
<keyword evidence="4" id="KW-0813">Transport</keyword>
<keyword evidence="7" id="KW-1005">Bacterial flagellum biogenesis</keyword>
<dbReference type="Gene3D" id="3.40.50.300">
    <property type="entry name" value="P-loop containing nucleotide triphosphate hydrolases"/>
    <property type="match status" value="1"/>
</dbReference>
<reference evidence="17" key="1">
    <citation type="submission" date="2016-10" db="EMBL/GenBank/DDBJ databases">
        <authorList>
            <person name="Varghese N."/>
            <person name="Submissions S."/>
        </authorList>
    </citation>
    <scope>NUCLEOTIDE SEQUENCE [LARGE SCALE GENOMIC DNA]</scope>
    <source>
        <strain evidence="17">DSM 3384</strain>
    </source>
</reference>
<comment type="subcellular location">
    <subcellularLocation>
        <location evidence="1">Cell membrane</location>
        <topology evidence="1">Peripheral membrane protein</topology>
        <orientation evidence="1">Cytoplasmic side</orientation>
    </subcellularLocation>
</comment>
<name>A0A1H2DSH3_9BACT</name>
<dbReference type="InterPro" id="IPR003593">
    <property type="entry name" value="AAA+_ATPase"/>
</dbReference>
<evidence type="ECO:0000256" key="10">
    <source>
        <dbReference type="ARBA" id="ARBA00023136"/>
    </source>
</evidence>
<dbReference type="InterPro" id="IPR000897">
    <property type="entry name" value="SRP54_GTPase_dom"/>
</dbReference>
<evidence type="ECO:0000256" key="2">
    <source>
        <dbReference type="ARBA" id="ARBA00008531"/>
    </source>
</evidence>
<dbReference type="GO" id="GO:0006614">
    <property type="term" value="P:SRP-dependent cotranslational protein targeting to membrane"/>
    <property type="evidence" value="ECO:0007669"/>
    <property type="project" value="InterPro"/>
</dbReference>
<keyword evidence="17" id="KW-1185">Reference proteome</keyword>
<dbReference type="EMBL" id="FNLL01000002">
    <property type="protein sequence ID" value="SDT85819.1"/>
    <property type="molecule type" value="Genomic_DNA"/>
</dbReference>
<dbReference type="GO" id="GO:0005525">
    <property type="term" value="F:GTP binding"/>
    <property type="evidence" value="ECO:0007669"/>
    <property type="project" value="UniProtKB-KW"/>
</dbReference>
<keyword evidence="16" id="KW-0966">Cell projection</keyword>
<evidence type="ECO:0000313" key="17">
    <source>
        <dbReference type="Proteomes" id="UP000199608"/>
    </source>
</evidence>
<sequence length="366" mass="40164">MNRKVFKAENIQQAIANIKEELGSDAMILSTRKIPKKPLDPYAKTMFEVEAAMPENQDAKTGNDPLIESIKEDIADIKDLISIAGFGNTMHHMVCDHFESVGVLASLLRAGVSETLAGEIIRKASGLMDETTDQDTRIRSLKKGVMHQCLNQIATKDFFNRDNSSGVPHVAAFVGPTGVGKTTTIAKLAAMLSFQRKMKVGLISIDNYRVGAFEQLKAYASIMGLLCVPAFSSQDLSCALDRMKSMDMVLIDTAGHSHFDKLKIDSILQLIKTDFRISVHLVLSVTSEAIIMTDAAAAFSVFNPDTVVFTKIDETKRCGKILDQVNDIQLPVSLIANGQRVPEDLIIPDKRQLLQIILGKGTKEKN</sequence>
<evidence type="ECO:0000256" key="3">
    <source>
        <dbReference type="ARBA" id="ARBA00014919"/>
    </source>
</evidence>
<evidence type="ECO:0000313" key="16">
    <source>
        <dbReference type="EMBL" id="SDT85819.1"/>
    </source>
</evidence>
<dbReference type="InterPro" id="IPR047040">
    <property type="entry name" value="FlhF__GTPase_dom"/>
</dbReference>
<comment type="similarity">
    <text evidence="2">Belongs to the GTP-binding SRP family.</text>
</comment>
<evidence type="ECO:0000256" key="6">
    <source>
        <dbReference type="ARBA" id="ARBA00022741"/>
    </source>
</evidence>
<dbReference type="GO" id="GO:0015031">
    <property type="term" value="P:protein transport"/>
    <property type="evidence" value="ECO:0007669"/>
    <property type="project" value="UniProtKB-KW"/>
</dbReference>
<protein>
    <recommendedName>
        <fullName evidence="3">Flagellar biosynthesis protein FlhF</fullName>
    </recommendedName>
    <alternativeName>
        <fullName evidence="13">Flagella-associated GTP-binding protein</fullName>
    </alternativeName>
</protein>
<dbReference type="GO" id="GO:0005886">
    <property type="term" value="C:plasma membrane"/>
    <property type="evidence" value="ECO:0007669"/>
    <property type="project" value="UniProtKB-SubCell"/>
</dbReference>
<dbReference type="FunFam" id="3.40.50.300:FF:000695">
    <property type="entry name" value="Flagellar biosynthesis regulator FlhF"/>
    <property type="match status" value="1"/>
</dbReference>
<keyword evidence="6" id="KW-0547">Nucleotide-binding</keyword>
<evidence type="ECO:0000259" key="15">
    <source>
        <dbReference type="SMART" id="SM00962"/>
    </source>
</evidence>
<feature type="domain" description="AAA+ ATPase" evidence="14">
    <location>
        <begin position="167"/>
        <end position="313"/>
    </location>
</feature>
<dbReference type="Proteomes" id="UP000199608">
    <property type="component" value="Unassembled WGS sequence"/>
</dbReference>
<evidence type="ECO:0000259" key="14">
    <source>
        <dbReference type="SMART" id="SM00382"/>
    </source>
</evidence>
<dbReference type="Pfam" id="PF00448">
    <property type="entry name" value="SRP54"/>
    <property type="match status" value="1"/>
</dbReference>
<keyword evidence="9" id="KW-0342">GTP-binding</keyword>
<dbReference type="GO" id="GO:0005047">
    <property type="term" value="F:signal recognition particle binding"/>
    <property type="evidence" value="ECO:0007669"/>
    <property type="project" value="TreeGrafter"/>
</dbReference>
<evidence type="ECO:0000256" key="8">
    <source>
        <dbReference type="ARBA" id="ARBA00022927"/>
    </source>
</evidence>
<keyword evidence="11" id="KW-1006">Bacterial flagellum protein export</keyword>
<evidence type="ECO:0000256" key="7">
    <source>
        <dbReference type="ARBA" id="ARBA00022795"/>
    </source>
</evidence>
<evidence type="ECO:0000256" key="12">
    <source>
        <dbReference type="ARBA" id="ARBA00025337"/>
    </source>
</evidence>
<dbReference type="Gene3D" id="1.20.120.1380">
    <property type="entry name" value="Flagellar FlhF biosynthesis protein, N domain"/>
    <property type="match status" value="1"/>
</dbReference>
<keyword evidence="16" id="KW-0282">Flagellum</keyword>
<dbReference type="RefSeq" id="WP_092230262.1">
    <property type="nucleotide sequence ID" value="NZ_FNLL01000002.1"/>
</dbReference>
<keyword evidence="5" id="KW-1003">Cell membrane</keyword>
<dbReference type="InterPro" id="IPR027417">
    <property type="entry name" value="P-loop_NTPase"/>
</dbReference>
<evidence type="ECO:0000256" key="13">
    <source>
        <dbReference type="ARBA" id="ARBA00030866"/>
    </source>
</evidence>
<dbReference type="PANTHER" id="PTHR43134">
    <property type="entry name" value="SIGNAL RECOGNITION PARTICLE RECEPTOR SUBUNIT ALPHA"/>
    <property type="match status" value="1"/>
</dbReference>
<evidence type="ECO:0000256" key="9">
    <source>
        <dbReference type="ARBA" id="ARBA00023134"/>
    </source>
</evidence>
<dbReference type="SMART" id="SM00382">
    <property type="entry name" value="AAA"/>
    <property type="match status" value="1"/>
</dbReference>
<keyword evidence="10" id="KW-0472">Membrane</keyword>
<evidence type="ECO:0000256" key="1">
    <source>
        <dbReference type="ARBA" id="ARBA00004413"/>
    </source>
</evidence>
<dbReference type="SUPFAM" id="SSF52540">
    <property type="entry name" value="P-loop containing nucleoside triphosphate hydrolases"/>
    <property type="match status" value="1"/>
</dbReference>
<evidence type="ECO:0000256" key="5">
    <source>
        <dbReference type="ARBA" id="ARBA00022475"/>
    </source>
</evidence>
<evidence type="ECO:0000256" key="4">
    <source>
        <dbReference type="ARBA" id="ARBA00022448"/>
    </source>
</evidence>
<accession>A0A1H2DSH3</accession>
<keyword evidence="16" id="KW-0969">Cilium</keyword>
<proteinExistence type="inferred from homology"/>
<organism evidence="16 17">
    <name type="scientific">Desulfobacula phenolica</name>
    <dbReference type="NCBI Taxonomy" id="90732"/>
    <lineage>
        <taxon>Bacteria</taxon>
        <taxon>Pseudomonadati</taxon>
        <taxon>Thermodesulfobacteriota</taxon>
        <taxon>Desulfobacteria</taxon>
        <taxon>Desulfobacterales</taxon>
        <taxon>Desulfobacteraceae</taxon>
        <taxon>Desulfobacula</taxon>
    </lineage>
</organism>
<evidence type="ECO:0000256" key="11">
    <source>
        <dbReference type="ARBA" id="ARBA00023225"/>
    </source>
</evidence>
<dbReference type="GO" id="GO:0044781">
    <property type="term" value="P:bacterial-type flagellum organization"/>
    <property type="evidence" value="ECO:0007669"/>
    <property type="project" value="UniProtKB-KW"/>
</dbReference>
<gene>
    <name evidence="16" type="ORF">SAMN04487931_10296</name>
</gene>
<keyword evidence="8" id="KW-0653">Protein transport</keyword>